<dbReference type="Proteomes" id="UP000532273">
    <property type="component" value="Unassembled WGS sequence"/>
</dbReference>
<dbReference type="Gene3D" id="3.40.430.10">
    <property type="entry name" value="Dihydrofolate Reductase, subunit A"/>
    <property type="match status" value="1"/>
</dbReference>
<dbReference type="GO" id="GO:0009231">
    <property type="term" value="P:riboflavin biosynthetic process"/>
    <property type="evidence" value="ECO:0007669"/>
    <property type="project" value="InterPro"/>
</dbReference>
<organism evidence="3 4">
    <name type="scientific">Pedobacter zeae</name>
    <dbReference type="NCBI Taxonomy" id="1737356"/>
    <lineage>
        <taxon>Bacteria</taxon>
        <taxon>Pseudomonadati</taxon>
        <taxon>Bacteroidota</taxon>
        <taxon>Sphingobacteriia</taxon>
        <taxon>Sphingobacteriales</taxon>
        <taxon>Sphingobacteriaceae</taxon>
        <taxon>Pedobacter</taxon>
    </lineage>
</organism>
<evidence type="ECO:0000313" key="5">
    <source>
        <dbReference type="Proteomes" id="UP000642938"/>
    </source>
</evidence>
<dbReference type="PANTHER" id="PTHR38011">
    <property type="entry name" value="DIHYDROFOLATE REDUCTASE FAMILY PROTEIN (AFU_ORTHOLOGUE AFUA_8G06820)"/>
    <property type="match status" value="1"/>
</dbReference>
<dbReference type="GO" id="GO:0008703">
    <property type="term" value="F:5-amino-6-(5-phosphoribosylamino)uracil reductase activity"/>
    <property type="evidence" value="ECO:0007669"/>
    <property type="project" value="InterPro"/>
</dbReference>
<dbReference type="InterPro" id="IPR024072">
    <property type="entry name" value="DHFR-like_dom_sf"/>
</dbReference>
<reference evidence="3 4" key="3">
    <citation type="submission" date="2020-08" db="EMBL/GenBank/DDBJ databases">
        <title>Genomic Encyclopedia of Type Strains, Phase IV (KMG-IV): sequencing the most valuable type-strain genomes for metagenomic binning, comparative biology and taxonomic classification.</title>
        <authorList>
            <person name="Goeker M."/>
        </authorList>
    </citation>
    <scope>NUCLEOTIDE SEQUENCE [LARGE SCALE GENOMIC DNA]</scope>
    <source>
        <strain evidence="3 4">DSM 100774</strain>
    </source>
</reference>
<dbReference type="EMBL" id="BMHZ01000002">
    <property type="protein sequence ID" value="GGH00242.1"/>
    <property type="molecule type" value="Genomic_DNA"/>
</dbReference>
<reference evidence="2" key="4">
    <citation type="submission" date="2024-05" db="EMBL/GenBank/DDBJ databases">
        <authorList>
            <person name="Sun Q."/>
            <person name="Zhou Y."/>
        </authorList>
    </citation>
    <scope>NUCLEOTIDE SEQUENCE</scope>
    <source>
        <strain evidence="2">CGMCC 1.15287</strain>
    </source>
</reference>
<dbReference type="Pfam" id="PF01872">
    <property type="entry name" value="RibD_C"/>
    <property type="match status" value="1"/>
</dbReference>
<reference evidence="2" key="1">
    <citation type="journal article" date="2014" name="Int. J. Syst. Evol. Microbiol.">
        <title>Complete genome of a new Firmicutes species belonging to the dominant human colonic microbiota ('Ruminococcus bicirculans') reveals two chromosomes and a selective capacity to utilize plant glucans.</title>
        <authorList>
            <consortium name="NISC Comparative Sequencing Program"/>
            <person name="Wegmann U."/>
            <person name="Louis P."/>
            <person name="Goesmann A."/>
            <person name="Henrissat B."/>
            <person name="Duncan S.H."/>
            <person name="Flint H.J."/>
        </authorList>
    </citation>
    <scope>NUCLEOTIDE SEQUENCE</scope>
    <source>
        <strain evidence="2">CGMCC 1.15287</strain>
    </source>
</reference>
<keyword evidence="5" id="KW-1185">Reference proteome</keyword>
<comment type="caution">
    <text evidence="3">The sequence shown here is derived from an EMBL/GenBank/DDBJ whole genome shotgun (WGS) entry which is preliminary data.</text>
</comment>
<dbReference type="InterPro" id="IPR050765">
    <property type="entry name" value="Riboflavin_Biosynth_HTPR"/>
</dbReference>
<accession>A0A7W6K6R5</accession>
<proteinExistence type="predicted"/>
<feature type="domain" description="Bacterial bifunctional deaminase-reductase C-terminal" evidence="1">
    <location>
        <begin position="2"/>
        <end position="173"/>
    </location>
</feature>
<dbReference type="RefSeq" id="WP_183759503.1">
    <property type="nucleotide sequence ID" value="NZ_BMHZ01000002.1"/>
</dbReference>
<dbReference type="EMBL" id="JACIEF010000001">
    <property type="protein sequence ID" value="MBB4106214.1"/>
    <property type="molecule type" value="Genomic_DNA"/>
</dbReference>
<dbReference type="SUPFAM" id="SSF53597">
    <property type="entry name" value="Dihydrofolate reductase-like"/>
    <property type="match status" value="1"/>
</dbReference>
<evidence type="ECO:0000259" key="1">
    <source>
        <dbReference type="Pfam" id="PF01872"/>
    </source>
</evidence>
<evidence type="ECO:0000313" key="3">
    <source>
        <dbReference type="EMBL" id="MBB4106214.1"/>
    </source>
</evidence>
<sequence length="183" mass="20535">MRKIILSLAVTLDGYIEGPNGEIDWCIMDDDTNFNDFLAGIDSIFYGRISYDLWGNYQPGEEEDELMKSISENINHKKKYVFSHTKTDDGTGAIFIETDLVKKVTEIKNLPGKDIWLYGGAKLIATFLNESLVDELQLAVHPVILGSGKLLFNEITDRIWLSLKETKSAPSGVVQLIYSVKGK</sequence>
<name>A0A7W6K6R5_9SPHI</name>
<evidence type="ECO:0000313" key="4">
    <source>
        <dbReference type="Proteomes" id="UP000532273"/>
    </source>
</evidence>
<protein>
    <submittedName>
        <fullName evidence="3">Dihydrofolate reductase</fullName>
    </submittedName>
</protein>
<dbReference type="AlphaFoldDB" id="A0A7W6K6R5"/>
<dbReference type="InterPro" id="IPR002734">
    <property type="entry name" value="RibDG_C"/>
</dbReference>
<evidence type="ECO:0000313" key="2">
    <source>
        <dbReference type="EMBL" id="GGH00242.1"/>
    </source>
</evidence>
<dbReference type="PANTHER" id="PTHR38011:SF11">
    <property type="entry name" value="2,5-DIAMINO-6-RIBOSYLAMINO-4(3H)-PYRIMIDINONE 5'-PHOSPHATE REDUCTASE"/>
    <property type="match status" value="1"/>
</dbReference>
<dbReference type="Proteomes" id="UP000642938">
    <property type="component" value="Unassembled WGS sequence"/>
</dbReference>
<reference evidence="5" key="2">
    <citation type="journal article" date="2019" name="Int. J. Syst. Evol. Microbiol.">
        <title>The Global Catalogue of Microorganisms (GCM) 10K type strain sequencing project: providing services to taxonomists for standard genome sequencing and annotation.</title>
        <authorList>
            <consortium name="The Broad Institute Genomics Platform"/>
            <consortium name="The Broad Institute Genome Sequencing Center for Infectious Disease"/>
            <person name="Wu L."/>
            <person name="Ma J."/>
        </authorList>
    </citation>
    <scope>NUCLEOTIDE SEQUENCE [LARGE SCALE GENOMIC DNA]</scope>
    <source>
        <strain evidence="5">CGMCC 1.15287</strain>
    </source>
</reference>
<gene>
    <name evidence="2" type="primary">yyaP</name>
    <name evidence="2" type="ORF">GCM10007422_13450</name>
    <name evidence="3" type="ORF">GGQ60_000174</name>
</gene>